<accession>A0A0L0STU3</accession>
<dbReference type="SUPFAM" id="SSF48403">
    <property type="entry name" value="Ankyrin repeat"/>
    <property type="match status" value="1"/>
</dbReference>
<dbReference type="SMART" id="SM00248">
    <property type="entry name" value="ANK"/>
    <property type="match status" value="5"/>
</dbReference>
<dbReference type="GO" id="GO:0004842">
    <property type="term" value="F:ubiquitin-protein transferase activity"/>
    <property type="evidence" value="ECO:0007669"/>
    <property type="project" value="TreeGrafter"/>
</dbReference>
<sequence length="765" mass="80394">MSTVSTTSTASSSSTAPPPPRRGPPAHLSVPASSALISPPPRSPSLTVAKQAMHRAAHAADAAAPPPVDSDIPFAPPAVLPDTGAISLAEFRREDRAPRRMRRTLVALQKLQEVYTPGARLAPVKPRKEKKGTLDGSGAMNKLTNLLGKKKGRQRTTAGLLHLTRMAILEDREDMAISFLDQVPSATIRKKRVDDINHLFLYAVAKRMERLALKMYEKGYPPDVNAPILVPNVAKGEIPKLAFPSFFLLVVAFGLPNLAMAMVKRAQLAQAWYGLTPLLVACAIPGPGAVPLVAQLLSHGANPTTGIPVDQYLVHKRLRPRPPAVRRAMTPSSTGTSGGAPGTPLSTTFSFPPRSSPPPMNGTNGGGVRGLEGYASTASSAPIAQAFFGTTTYVPDPVRLAAWVKGRAVVPLDVAAVSEHLEVANLLLRRLEKRAVREALFCMVLQQNVAVTMALWQAGADIEQRDWGNLTGLHIAARLGHFDLAYLYLETGLDPNLPGENGWTPLHEAVSQRHRDVARLLVRRGARATVVTPQGETAADLGRRAGMLASDITDFLTAYASPERRAPASRAASSSSSSTLPPPPVPLHRTDTAGSEYYSAPKRSTSIRRRADSMPTSGAAAAAAAGPSPHHGGATTTGVTPTTVTVRGHAYPAPPTPAVVPPPVPPLDVLPTHAKRKGRSRTLDKFTALRQSIFSSGTSSPPPSAIAHSGSNGSLPTTGATAAPGVRAAVGVVAQLTRGGVLPPRSPLSPALPPRSPLGMMAGEG</sequence>
<reference evidence="6 7" key="1">
    <citation type="submission" date="2009-11" db="EMBL/GenBank/DDBJ databases">
        <title>Annotation of Allomyces macrogynus ATCC 38327.</title>
        <authorList>
            <consortium name="The Broad Institute Genome Sequencing Platform"/>
            <person name="Russ C."/>
            <person name="Cuomo C."/>
            <person name="Burger G."/>
            <person name="Gray M.W."/>
            <person name="Holland P.W.H."/>
            <person name="King N."/>
            <person name="Lang F.B.F."/>
            <person name="Roger A.J."/>
            <person name="Ruiz-Trillo I."/>
            <person name="Young S.K."/>
            <person name="Zeng Q."/>
            <person name="Gargeya S."/>
            <person name="Fitzgerald M."/>
            <person name="Haas B."/>
            <person name="Abouelleil A."/>
            <person name="Alvarado L."/>
            <person name="Arachchi H.M."/>
            <person name="Berlin A."/>
            <person name="Chapman S.B."/>
            <person name="Gearin G."/>
            <person name="Goldberg J."/>
            <person name="Griggs A."/>
            <person name="Gujja S."/>
            <person name="Hansen M."/>
            <person name="Heiman D."/>
            <person name="Howarth C."/>
            <person name="Larimer J."/>
            <person name="Lui A."/>
            <person name="MacDonald P.J.P."/>
            <person name="McCowen C."/>
            <person name="Montmayeur A."/>
            <person name="Murphy C."/>
            <person name="Neiman D."/>
            <person name="Pearson M."/>
            <person name="Priest M."/>
            <person name="Roberts A."/>
            <person name="Saif S."/>
            <person name="Shea T."/>
            <person name="Sisk P."/>
            <person name="Stolte C."/>
            <person name="Sykes S."/>
            <person name="Wortman J."/>
            <person name="Nusbaum C."/>
            <person name="Birren B."/>
        </authorList>
    </citation>
    <scope>NUCLEOTIDE SEQUENCE [LARGE SCALE GENOMIC DNA]</scope>
    <source>
        <strain evidence="6 7">ATCC 38327</strain>
    </source>
</reference>
<dbReference type="Pfam" id="PF12796">
    <property type="entry name" value="Ank_2"/>
    <property type="match status" value="1"/>
</dbReference>
<keyword evidence="7" id="KW-1185">Reference proteome</keyword>
<feature type="compositionally biased region" description="Low complexity" evidence="4">
    <location>
        <begin position="1"/>
        <end position="15"/>
    </location>
</feature>
<dbReference type="PANTHER" id="PTHR24171:SF8">
    <property type="entry name" value="BRCA1-ASSOCIATED RING DOMAIN PROTEIN 1"/>
    <property type="match status" value="1"/>
</dbReference>
<feature type="transmembrane region" description="Helical" evidence="5">
    <location>
        <begin position="241"/>
        <end position="259"/>
    </location>
</feature>
<dbReference type="AlphaFoldDB" id="A0A0L0STU3"/>
<keyword evidence="5" id="KW-1133">Transmembrane helix</keyword>
<feature type="region of interest" description="Disordered" evidence="4">
    <location>
        <begin position="738"/>
        <end position="765"/>
    </location>
</feature>
<dbReference type="STRING" id="578462.A0A0L0STU3"/>
<feature type="region of interest" description="Disordered" evidence="4">
    <location>
        <begin position="693"/>
        <end position="720"/>
    </location>
</feature>
<dbReference type="Proteomes" id="UP000054350">
    <property type="component" value="Unassembled WGS sequence"/>
</dbReference>
<evidence type="ECO:0000256" key="1">
    <source>
        <dbReference type="ARBA" id="ARBA00022737"/>
    </source>
</evidence>
<dbReference type="GO" id="GO:0085020">
    <property type="term" value="P:protein K6-linked ubiquitination"/>
    <property type="evidence" value="ECO:0007669"/>
    <property type="project" value="TreeGrafter"/>
</dbReference>
<evidence type="ECO:0000256" key="3">
    <source>
        <dbReference type="PROSITE-ProRule" id="PRU00023"/>
    </source>
</evidence>
<feature type="compositionally biased region" description="Low complexity" evidence="4">
    <location>
        <begin position="342"/>
        <end position="353"/>
    </location>
</feature>
<dbReference type="VEuPathDB" id="FungiDB:AMAG_09791"/>
<feature type="compositionally biased region" description="Low complexity" evidence="4">
    <location>
        <begin position="568"/>
        <end position="579"/>
    </location>
</feature>
<name>A0A0L0STU3_ALLM3</name>
<dbReference type="PANTHER" id="PTHR24171">
    <property type="entry name" value="ANKYRIN REPEAT DOMAIN-CONTAINING PROTEIN 39-RELATED"/>
    <property type="match status" value="1"/>
</dbReference>
<dbReference type="Gene3D" id="1.25.40.20">
    <property type="entry name" value="Ankyrin repeat-containing domain"/>
    <property type="match status" value="1"/>
</dbReference>
<keyword evidence="5" id="KW-0472">Membrane</keyword>
<feature type="compositionally biased region" description="Pro residues" evidence="4">
    <location>
        <begin position="652"/>
        <end position="664"/>
    </location>
</feature>
<feature type="compositionally biased region" description="Low complexity" evidence="4">
    <location>
        <begin position="617"/>
        <end position="646"/>
    </location>
</feature>
<evidence type="ECO:0000256" key="2">
    <source>
        <dbReference type="ARBA" id="ARBA00023043"/>
    </source>
</evidence>
<protein>
    <submittedName>
        <fullName evidence="6">Uncharacterized protein</fullName>
    </submittedName>
</protein>
<feature type="repeat" description="ANK" evidence="3">
    <location>
        <begin position="501"/>
        <end position="533"/>
    </location>
</feature>
<dbReference type="InterPro" id="IPR036770">
    <property type="entry name" value="Ankyrin_rpt-contain_sf"/>
</dbReference>
<dbReference type="OrthoDB" id="194358at2759"/>
<dbReference type="EMBL" id="GG745348">
    <property type="protein sequence ID" value="KNE65820.1"/>
    <property type="molecule type" value="Genomic_DNA"/>
</dbReference>
<organism evidence="6 7">
    <name type="scientific">Allomyces macrogynus (strain ATCC 38327)</name>
    <name type="common">Allomyces javanicus var. macrogynus</name>
    <dbReference type="NCBI Taxonomy" id="578462"/>
    <lineage>
        <taxon>Eukaryota</taxon>
        <taxon>Fungi</taxon>
        <taxon>Fungi incertae sedis</taxon>
        <taxon>Blastocladiomycota</taxon>
        <taxon>Blastocladiomycetes</taxon>
        <taxon>Blastocladiales</taxon>
        <taxon>Blastocladiaceae</taxon>
        <taxon>Allomyces</taxon>
    </lineage>
</organism>
<feature type="region of interest" description="Disordered" evidence="4">
    <location>
        <begin position="1"/>
        <end position="76"/>
    </location>
</feature>
<feature type="region of interest" description="Disordered" evidence="4">
    <location>
        <begin position="563"/>
        <end position="664"/>
    </location>
</feature>
<feature type="compositionally biased region" description="Pro residues" evidence="4">
    <location>
        <begin position="64"/>
        <end position="76"/>
    </location>
</feature>
<keyword evidence="2 3" id="KW-0040">ANK repeat</keyword>
<gene>
    <name evidence="6" type="ORF">AMAG_09791</name>
</gene>
<feature type="repeat" description="ANK" evidence="3">
    <location>
        <begin position="468"/>
        <end position="500"/>
    </location>
</feature>
<feature type="region of interest" description="Disordered" evidence="4">
    <location>
        <begin position="324"/>
        <end position="364"/>
    </location>
</feature>
<keyword evidence="5" id="KW-0812">Transmembrane</keyword>
<keyword evidence="1" id="KW-0677">Repeat</keyword>
<dbReference type="eggNOG" id="KOG0504">
    <property type="taxonomic scope" value="Eukaryota"/>
</dbReference>
<evidence type="ECO:0000313" key="7">
    <source>
        <dbReference type="Proteomes" id="UP000054350"/>
    </source>
</evidence>
<dbReference type="PROSITE" id="PS50088">
    <property type="entry name" value="ANK_REPEAT"/>
    <property type="match status" value="2"/>
</dbReference>
<evidence type="ECO:0000313" key="6">
    <source>
        <dbReference type="EMBL" id="KNE65820.1"/>
    </source>
</evidence>
<dbReference type="PROSITE" id="PS50297">
    <property type="entry name" value="ANK_REP_REGION"/>
    <property type="match status" value="2"/>
</dbReference>
<dbReference type="InterPro" id="IPR002110">
    <property type="entry name" value="Ankyrin_rpt"/>
</dbReference>
<feature type="compositionally biased region" description="Low complexity" evidence="4">
    <location>
        <begin position="325"/>
        <end position="335"/>
    </location>
</feature>
<evidence type="ECO:0000256" key="5">
    <source>
        <dbReference type="SAM" id="Phobius"/>
    </source>
</evidence>
<evidence type="ECO:0000256" key="4">
    <source>
        <dbReference type="SAM" id="MobiDB-lite"/>
    </source>
</evidence>
<feature type="compositionally biased region" description="Pro residues" evidence="4">
    <location>
        <begin position="744"/>
        <end position="756"/>
    </location>
</feature>
<reference evidence="7" key="2">
    <citation type="submission" date="2009-11" db="EMBL/GenBank/DDBJ databases">
        <title>The Genome Sequence of Allomyces macrogynus strain ATCC 38327.</title>
        <authorList>
            <consortium name="The Broad Institute Genome Sequencing Platform"/>
            <person name="Russ C."/>
            <person name="Cuomo C."/>
            <person name="Shea T."/>
            <person name="Young S.K."/>
            <person name="Zeng Q."/>
            <person name="Koehrsen M."/>
            <person name="Haas B."/>
            <person name="Borodovsky M."/>
            <person name="Guigo R."/>
            <person name="Alvarado L."/>
            <person name="Berlin A."/>
            <person name="Borenstein D."/>
            <person name="Chen Z."/>
            <person name="Engels R."/>
            <person name="Freedman E."/>
            <person name="Gellesch M."/>
            <person name="Goldberg J."/>
            <person name="Griggs A."/>
            <person name="Gujja S."/>
            <person name="Heiman D."/>
            <person name="Hepburn T."/>
            <person name="Howarth C."/>
            <person name="Jen D."/>
            <person name="Larson L."/>
            <person name="Lewis B."/>
            <person name="Mehta T."/>
            <person name="Park D."/>
            <person name="Pearson M."/>
            <person name="Roberts A."/>
            <person name="Saif S."/>
            <person name="Shenoy N."/>
            <person name="Sisk P."/>
            <person name="Stolte C."/>
            <person name="Sykes S."/>
            <person name="Walk T."/>
            <person name="White J."/>
            <person name="Yandava C."/>
            <person name="Burger G."/>
            <person name="Gray M.W."/>
            <person name="Holland P.W.H."/>
            <person name="King N."/>
            <person name="Lang F.B.F."/>
            <person name="Roger A.J."/>
            <person name="Ruiz-Trillo I."/>
            <person name="Lander E."/>
            <person name="Nusbaum C."/>
        </authorList>
    </citation>
    <scope>NUCLEOTIDE SEQUENCE [LARGE SCALE GENOMIC DNA]</scope>
    <source>
        <strain evidence="7">ATCC 38327</strain>
    </source>
</reference>
<proteinExistence type="predicted"/>
<feature type="transmembrane region" description="Helical" evidence="5">
    <location>
        <begin position="271"/>
        <end position="294"/>
    </location>
</feature>